<comment type="domain">
    <text evidence="9">The Q motif is unique to and characteristic of the DEAD box family of RNA helicases and controls ATP binding and hydrolysis.</text>
</comment>
<keyword evidence="8 9" id="KW-0694">RNA-binding</keyword>
<evidence type="ECO:0000256" key="1">
    <source>
        <dbReference type="ARBA" id="ARBA00004604"/>
    </source>
</evidence>
<comment type="caution">
    <text evidence="12">The sequence shown here is derived from an EMBL/GenBank/DDBJ whole genome shotgun (WGS) entry which is preliminary data.</text>
</comment>
<keyword evidence="3" id="KW-0698">rRNA processing</keyword>
<evidence type="ECO:0000256" key="9">
    <source>
        <dbReference type="RuleBase" id="RU365068"/>
    </source>
</evidence>
<dbReference type="SMART" id="SM01178">
    <property type="entry name" value="DUF4217"/>
    <property type="match status" value="1"/>
</dbReference>
<dbReference type="Pfam" id="PF00271">
    <property type="entry name" value="Helicase_C"/>
    <property type="match status" value="1"/>
</dbReference>
<keyword evidence="13" id="KW-1185">Reference proteome</keyword>
<dbReference type="EC" id="3.6.4.13" evidence="9"/>
<dbReference type="GO" id="GO:0016787">
    <property type="term" value="F:hydrolase activity"/>
    <property type="evidence" value="ECO:0007669"/>
    <property type="project" value="UniProtKB-KW"/>
</dbReference>
<dbReference type="EMBL" id="JANBPK010000806">
    <property type="protein sequence ID" value="KAJ2931643.1"/>
    <property type="molecule type" value="Genomic_DNA"/>
</dbReference>
<dbReference type="CDD" id="cd18787">
    <property type="entry name" value="SF2_C_DEAD"/>
    <property type="match status" value="1"/>
</dbReference>
<evidence type="ECO:0000256" key="10">
    <source>
        <dbReference type="SAM" id="MobiDB-lite"/>
    </source>
</evidence>
<feature type="compositionally biased region" description="Low complexity" evidence="10">
    <location>
        <begin position="376"/>
        <end position="385"/>
    </location>
</feature>
<dbReference type="OrthoDB" id="7396459at2759"/>
<dbReference type="Pfam" id="PF23681">
    <property type="entry name" value="CTT_SPB4"/>
    <property type="match status" value="1"/>
</dbReference>
<keyword evidence="6 9" id="KW-0347">Helicase</keyword>
<feature type="compositionally biased region" description="Acidic residues" evidence="10">
    <location>
        <begin position="391"/>
        <end position="405"/>
    </location>
</feature>
<dbReference type="GO" id="GO:0003723">
    <property type="term" value="F:RNA binding"/>
    <property type="evidence" value="ECO:0007669"/>
    <property type="project" value="UniProtKB-UniRule"/>
</dbReference>
<comment type="subcellular location">
    <subcellularLocation>
        <location evidence="1">Nucleus</location>
        <location evidence="1">Nucleolus</location>
    </subcellularLocation>
</comment>
<dbReference type="InterPro" id="IPR027417">
    <property type="entry name" value="P-loop_NTPase"/>
</dbReference>
<dbReference type="GO" id="GO:0003724">
    <property type="term" value="F:RNA helicase activity"/>
    <property type="evidence" value="ECO:0007669"/>
    <property type="project" value="UniProtKB-EC"/>
</dbReference>
<evidence type="ECO:0000256" key="7">
    <source>
        <dbReference type="ARBA" id="ARBA00022840"/>
    </source>
</evidence>
<organism evidence="12 13">
    <name type="scientific">Candolleomyces eurysporus</name>
    <dbReference type="NCBI Taxonomy" id="2828524"/>
    <lineage>
        <taxon>Eukaryota</taxon>
        <taxon>Fungi</taxon>
        <taxon>Dikarya</taxon>
        <taxon>Basidiomycota</taxon>
        <taxon>Agaricomycotina</taxon>
        <taxon>Agaricomycetes</taxon>
        <taxon>Agaricomycetidae</taxon>
        <taxon>Agaricales</taxon>
        <taxon>Agaricineae</taxon>
        <taxon>Psathyrellaceae</taxon>
        <taxon>Candolleomyces</taxon>
    </lineage>
</organism>
<dbReference type="Proteomes" id="UP001140091">
    <property type="component" value="Unassembled WGS sequence"/>
</dbReference>
<evidence type="ECO:0000256" key="4">
    <source>
        <dbReference type="ARBA" id="ARBA00022741"/>
    </source>
</evidence>
<proteinExistence type="inferred from homology"/>
<evidence type="ECO:0000313" key="12">
    <source>
        <dbReference type="EMBL" id="KAJ2931643.1"/>
    </source>
</evidence>
<dbReference type="AlphaFoldDB" id="A0A9W8MJT2"/>
<evidence type="ECO:0000256" key="3">
    <source>
        <dbReference type="ARBA" id="ARBA00022552"/>
    </source>
</evidence>
<protein>
    <recommendedName>
        <fullName evidence="9">ATP-dependent RNA helicase</fullName>
        <ecNumber evidence="9">3.6.4.13</ecNumber>
    </recommendedName>
</protein>
<evidence type="ECO:0000256" key="8">
    <source>
        <dbReference type="ARBA" id="ARBA00022884"/>
    </source>
</evidence>
<keyword evidence="2" id="KW-0690">Ribosome biogenesis</keyword>
<feature type="region of interest" description="Disordered" evidence="10">
    <location>
        <begin position="325"/>
        <end position="434"/>
    </location>
</feature>
<dbReference type="SUPFAM" id="SSF52540">
    <property type="entry name" value="P-loop containing nucleoside triphosphate hydrolases"/>
    <property type="match status" value="1"/>
</dbReference>
<keyword evidence="4 9" id="KW-0547">Nucleotide-binding</keyword>
<dbReference type="Pfam" id="PF13959">
    <property type="entry name" value="CTE_SPB4"/>
    <property type="match status" value="1"/>
</dbReference>
<keyword evidence="7 9" id="KW-0067">ATP-binding</keyword>
<keyword evidence="5 9" id="KW-0378">Hydrolase</keyword>
<feature type="non-terminal residue" evidence="12">
    <location>
        <position position="434"/>
    </location>
</feature>
<dbReference type="GO" id="GO:0005730">
    <property type="term" value="C:nucleolus"/>
    <property type="evidence" value="ECO:0007669"/>
    <property type="project" value="UniProtKB-SubCell"/>
</dbReference>
<dbReference type="GO" id="GO:0006364">
    <property type="term" value="P:rRNA processing"/>
    <property type="evidence" value="ECO:0007669"/>
    <property type="project" value="UniProtKB-KW"/>
</dbReference>
<comment type="catalytic activity">
    <reaction evidence="9">
        <text>ATP + H2O = ADP + phosphate + H(+)</text>
        <dbReference type="Rhea" id="RHEA:13065"/>
        <dbReference type="ChEBI" id="CHEBI:15377"/>
        <dbReference type="ChEBI" id="CHEBI:15378"/>
        <dbReference type="ChEBI" id="CHEBI:30616"/>
        <dbReference type="ChEBI" id="CHEBI:43474"/>
        <dbReference type="ChEBI" id="CHEBI:456216"/>
        <dbReference type="EC" id="3.6.4.13"/>
    </reaction>
</comment>
<evidence type="ECO:0000256" key="2">
    <source>
        <dbReference type="ARBA" id="ARBA00022517"/>
    </source>
</evidence>
<feature type="compositionally biased region" description="Basic residues" evidence="10">
    <location>
        <begin position="353"/>
        <end position="369"/>
    </location>
</feature>
<dbReference type="InterPro" id="IPR056330">
    <property type="entry name" value="CTT_SPB4"/>
</dbReference>
<evidence type="ECO:0000256" key="5">
    <source>
        <dbReference type="ARBA" id="ARBA00022801"/>
    </source>
</evidence>
<comment type="function">
    <text evidence="9">RNA helicase.</text>
</comment>
<dbReference type="GO" id="GO:0005524">
    <property type="term" value="F:ATP binding"/>
    <property type="evidence" value="ECO:0007669"/>
    <property type="project" value="UniProtKB-UniRule"/>
</dbReference>
<dbReference type="InterPro" id="IPR001650">
    <property type="entry name" value="Helicase_C-like"/>
</dbReference>
<sequence>MTDADALSELVRVGLRNPARVVVKVQAKKIGLGGTHGPIEERRIPANLQNYYIKCKTSEKFLQLVRILRYQAEHEKSSHFIVYFSTCACVDYFYRILPQALPSSTKLYSLHGNLTPSTRTKTLGAFSSSIADSSSPSVLLATDVAARAFSHRCGRTARAGRSGRAWVLLCDREAEYVDLLKVRKIPILQKPRFVENNGTVSPAANKTSDEDPDDPEVEDFLQTIRKFVLKDRTYHDLGVKAFVSFVKAYSKHEASYVFRIKDLDLVGIAKSFGLLRLPGMFELKDIDKEGWNDAEIDWATYAYRDQAQESKRLIAITTEKEKNKAAAAERAKERAKKKKANASWSEVANKKEQRSKRKEKKVAKQKWLRANKQETAETSTGGTSTKRPRDEESDDASDEDDDDWDELAREERMAKKVKKGEITQRDFDAEFTDL</sequence>
<feature type="domain" description="ATP-dependent rRNA helicase SPB4-like C-terminal extension" evidence="11">
    <location>
        <begin position="219"/>
        <end position="282"/>
    </location>
</feature>
<dbReference type="PANTHER" id="PTHR24031">
    <property type="entry name" value="RNA HELICASE"/>
    <property type="match status" value="1"/>
</dbReference>
<dbReference type="InterPro" id="IPR025313">
    <property type="entry name" value="SPB4-like_CTE"/>
</dbReference>
<accession>A0A9W8MJT2</accession>
<feature type="compositionally biased region" description="Basic and acidic residues" evidence="10">
    <location>
        <begin position="406"/>
        <end position="428"/>
    </location>
</feature>
<evidence type="ECO:0000259" key="11">
    <source>
        <dbReference type="SMART" id="SM01178"/>
    </source>
</evidence>
<evidence type="ECO:0000256" key="6">
    <source>
        <dbReference type="ARBA" id="ARBA00022806"/>
    </source>
</evidence>
<evidence type="ECO:0000313" key="13">
    <source>
        <dbReference type="Proteomes" id="UP001140091"/>
    </source>
</evidence>
<reference evidence="12" key="1">
    <citation type="submission" date="2022-06" db="EMBL/GenBank/DDBJ databases">
        <title>Genome Sequence of Candolleomyces eurysporus.</title>
        <authorList>
            <person name="Buettner E."/>
        </authorList>
    </citation>
    <scope>NUCLEOTIDE SEQUENCE</scope>
    <source>
        <strain evidence="12">VTCC 930004</strain>
    </source>
</reference>
<dbReference type="Gene3D" id="3.40.50.300">
    <property type="entry name" value="P-loop containing nucleotide triphosphate hydrolases"/>
    <property type="match status" value="2"/>
</dbReference>
<comment type="similarity">
    <text evidence="9">Belongs to the DEAD box helicase family.</text>
</comment>
<gene>
    <name evidence="12" type="ORF">H1R20_g5369</name>
</gene>
<name>A0A9W8MJT2_9AGAR</name>